<dbReference type="InterPro" id="IPR002110">
    <property type="entry name" value="Ankyrin_rpt"/>
</dbReference>
<proteinExistence type="predicted"/>
<dbReference type="SUPFAM" id="SSF48403">
    <property type="entry name" value="Ankyrin repeat"/>
    <property type="match status" value="3"/>
</dbReference>
<keyword evidence="2 3" id="KW-0040">ANK repeat</keyword>
<feature type="repeat" description="ANK" evidence="3">
    <location>
        <begin position="127"/>
        <end position="159"/>
    </location>
</feature>
<feature type="repeat" description="ANK" evidence="3">
    <location>
        <begin position="757"/>
        <end position="789"/>
    </location>
</feature>
<dbReference type="PROSITE" id="PS50088">
    <property type="entry name" value="ANK_REPEAT"/>
    <property type="match status" value="4"/>
</dbReference>
<evidence type="ECO:0000256" key="1">
    <source>
        <dbReference type="ARBA" id="ARBA00022737"/>
    </source>
</evidence>
<accession>A0ABR4KC36</accession>
<dbReference type="Pfam" id="PF12796">
    <property type="entry name" value="Ank_2"/>
    <property type="match status" value="3"/>
</dbReference>
<evidence type="ECO:0000256" key="3">
    <source>
        <dbReference type="PROSITE-ProRule" id="PRU00023"/>
    </source>
</evidence>
<name>A0ABR4KC36_9EURO</name>
<keyword evidence="5" id="KW-1185">Reference proteome</keyword>
<keyword evidence="1" id="KW-0677">Repeat</keyword>
<dbReference type="PANTHER" id="PTHR24198">
    <property type="entry name" value="ANKYRIN REPEAT AND PROTEIN KINASE DOMAIN-CONTAINING PROTEIN"/>
    <property type="match status" value="1"/>
</dbReference>
<dbReference type="Gene3D" id="1.25.40.20">
    <property type="entry name" value="Ankyrin repeat-containing domain"/>
    <property type="match status" value="5"/>
</dbReference>
<reference evidence="4 5" key="1">
    <citation type="submission" date="2024-07" db="EMBL/GenBank/DDBJ databases">
        <title>Section-level genome sequencing and comparative genomics of Aspergillus sections Usti and Cavernicolus.</title>
        <authorList>
            <consortium name="Lawrence Berkeley National Laboratory"/>
            <person name="Nybo J.L."/>
            <person name="Vesth T.C."/>
            <person name="Theobald S."/>
            <person name="Frisvad J.C."/>
            <person name="Larsen T.O."/>
            <person name="Kjaerboelling I."/>
            <person name="Rothschild-Mancinelli K."/>
            <person name="Lyhne E.K."/>
            <person name="Kogle M.E."/>
            <person name="Barry K."/>
            <person name="Clum A."/>
            <person name="Na H."/>
            <person name="Ledsgaard L."/>
            <person name="Lin J."/>
            <person name="Lipzen A."/>
            <person name="Kuo A."/>
            <person name="Riley R."/>
            <person name="Mondo S."/>
            <person name="Labutti K."/>
            <person name="Haridas S."/>
            <person name="Pangalinan J."/>
            <person name="Salamov A.A."/>
            <person name="Simmons B.A."/>
            <person name="Magnuson J.K."/>
            <person name="Chen J."/>
            <person name="Drula E."/>
            <person name="Henrissat B."/>
            <person name="Wiebenga A."/>
            <person name="Lubbers R.J."/>
            <person name="Gomes A.C."/>
            <person name="Makela M.R."/>
            <person name="Stajich J."/>
            <person name="Grigoriev I.V."/>
            <person name="Mortensen U.H."/>
            <person name="De Vries R.P."/>
            <person name="Baker S.E."/>
            <person name="Andersen M.R."/>
        </authorList>
    </citation>
    <scope>NUCLEOTIDE SEQUENCE [LARGE SCALE GENOMIC DNA]</scope>
    <source>
        <strain evidence="4 5">CBS 123904</strain>
    </source>
</reference>
<dbReference type="InterPro" id="IPR036770">
    <property type="entry name" value="Ankyrin_rpt-contain_sf"/>
</dbReference>
<dbReference type="Proteomes" id="UP001610446">
    <property type="component" value="Unassembled WGS sequence"/>
</dbReference>
<evidence type="ECO:0000313" key="5">
    <source>
        <dbReference type="Proteomes" id="UP001610446"/>
    </source>
</evidence>
<evidence type="ECO:0000256" key="2">
    <source>
        <dbReference type="ARBA" id="ARBA00023043"/>
    </source>
</evidence>
<dbReference type="EMBL" id="JBFXLU010000041">
    <property type="protein sequence ID" value="KAL2849844.1"/>
    <property type="molecule type" value="Genomic_DNA"/>
</dbReference>
<dbReference type="SMART" id="SM00248">
    <property type="entry name" value="ANK"/>
    <property type="match status" value="12"/>
</dbReference>
<feature type="repeat" description="ANK" evidence="3">
    <location>
        <begin position="225"/>
        <end position="262"/>
    </location>
</feature>
<feature type="repeat" description="ANK" evidence="3">
    <location>
        <begin position="579"/>
        <end position="611"/>
    </location>
</feature>
<sequence length="811" mass="89040">MPTEFTQLPEEIILEVCKDLSTKSLAAFVRASSWTYRVGQPVLYTPLSDSEDLLRIIKWSASKQQECCMQYALPTILRSSEDTKFRALTQASRGGFINTVRSLLDNGICPDPPAVPLQTPEGKFEFEWSSPLMAALMSKQYKVAELILESGTDLSLYDMEETFILILAGDKRIRQLLIDRGLNIHRVDASKRNTLLHKVCGQHVDVSAIELLLDNGLDINQTNADLESPLNLAIRSSETISVKQGIVRMLLSRGAKLNAPCNALGESPLHIAREDPKMVVFLLGLGADVNASDLQGLTALGVLGTLDFAIYCSDSEYDTAWALIEGGASVETNLSFVSRLIKRAVHSGHTAYIRLLLGAWDAQVSKSQPIPRHTRFLAAALLGDVPLLREILLADWMFLDNLPADCPSPLVAAVRSGNHEAVRLVSSHLPGSREVPGLALSEALAREPEDTIRLLLSSVNVIQNLALSHAVTRDSCAALVLLLDRIGELIAEKERSSHKDGGHVDQLAWIPSILRKALDTAAKDGMTEATALLLQFMARHKLEGSMHHVPLLSAIIHGHEEIAIMIIRQTHALNVPDDTGQTPIINAASRGSVPIVKALIEAGVDPAQTNSRGLSPIVLAAAEDRHDVVQFLMETVPLSKLLPPGDENSLRARINLLAYTARYDLAKLGDHLMSHSDITENILEVYYWAARYGKHHLVQLLIRHAPMQILRLEAHSYRNAKTNQTALIYTASAPEESPTVVKILLHHRTDLDADDHEGRTALSHAVERGYAKTAELLVAAGASITQPDNKRKTPLQYAANDDMIRILYSRQ</sequence>
<dbReference type="PROSITE" id="PS50297">
    <property type="entry name" value="ANK_REP_REGION"/>
    <property type="match status" value="2"/>
</dbReference>
<dbReference type="PANTHER" id="PTHR24198:SF165">
    <property type="entry name" value="ANKYRIN REPEAT-CONTAINING PROTEIN-RELATED"/>
    <property type="match status" value="1"/>
</dbReference>
<organism evidence="4 5">
    <name type="scientific">Aspergillus pseudoustus</name>
    <dbReference type="NCBI Taxonomy" id="1810923"/>
    <lineage>
        <taxon>Eukaryota</taxon>
        <taxon>Fungi</taxon>
        <taxon>Dikarya</taxon>
        <taxon>Ascomycota</taxon>
        <taxon>Pezizomycotina</taxon>
        <taxon>Eurotiomycetes</taxon>
        <taxon>Eurotiomycetidae</taxon>
        <taxon>Eurotiales</taxon>
        <taxon>Aspergillaceae</taxon>
        <taxon>Aspergillus</taxon>
        <taxon>Aspergillus subgen. Nidulantes</taxon>
    </lineage>
</organism>
<gene>
    <name evidence="4" type="ORF">BJY01DRAFT_245782</name>
</gene>
<protein>
    <submittedName>
        <fullName evidence="4">Ankyrin repeat-containing domain protein</fullName>
    </submittedName>
</protein>
<evidence type="ECO:0000313" key="4">
    <source>
        <dbReference type="EMBL" id="KAL2849844.1"/>
    </source>
</evidence>
<comment type="caution">
    <text evidence="4">The sequence shown here is derived from an EMBL/GenBank/DDBJ whole genome shotgun (WGS) entry which is preliminary data.</text>
</comment>
<dbReference type="Pfam" id="PF00023">
    <property type="entry name" value="Ank"/>
    <property type="match status" value="1"/>
</dbReference>